<dbReference type="EMBL" id="CM042041">
    <property type="protein sequence ID" value="KAI3712390.1"/>
    <property type="molecule type" value="Genomic_DNA"/>
</dbReference>
<reference evidence="2" key="1">
    <citation type="journal article" date="2022" name="Mol. Ecol. Resour.">
        <title>The genomes of chicory, endive, great burdock and yacon provide insights into Asteraceae palaeo-polyploidization history and plant inulin production.</title>
        <authorList>
            <person name="Fan W."/>
            <person name="Wang S."/>
            <person name="Wang H."/>
            <person name="Wang A."/>
            <person name="Jiang F."/>
            <person name="Liu H."/>
            <person name="Zhao H."/>
            <person name="Xu D."/>
            <person name="Zhang Y."/>
        </authorList>
    </citation>
    <scope>NUCLEOTIDE SEQUENCE [LARGE SCALE GENOMIC DNA]</scope>
    <source>
        <strain evidence="2">cv. Yunnan</strain>
    </source>
</reference>
<evidence type="ECO:0000313" key="1">
    <source>
        <dbReference type="EMBL" id="KAI3712390.1"/>
    </source>
</evidence>
<evidence type="ECO:0000313" key="2">
    <source>
        <dbReference type="Proteomes" id="UP001056120"/>
    </source>
</evidence>
<dbReference type="Proteomes" id="UP001056120">
    <property type="component" value="Linkage Group LG24"/>
</dbReference>
<accession>A0ACB9AVD3</accession>
<gene>
    <name evidence="1" type="ORF">L1987_70945</name>
</gene>
<reference evidence="1 2" key="2">
    <citation type="journal article" date="2022" name="Mol. Ecol. Resour.">
        <title>The genomes of chicory, endive, great burdock and yacon provide insights into Asteraceae paleo-polyploidization history and plant inulin production.</title>
        <authorList>
            <person name="Fan W."/>
            <person name="Wang S."/>
            <person name="Wang H."/>
            <person name="Wang A."/>
            <person name="Jiang F."/>
            <person name="Liu H."/>
            <person name="Zhao H."/>
            <person name="Xu D."/>
            <person name="Zhang Y."/>
        </authorList>
    </citation>
    <scope>NUCLEOTIDE SEQUENCE [LARGE SCALE GENOMIC DNA]</scope>
    <source>
        <strain evidence="2">cv. Yunnan</strain>
        <tissue evidence="1">Leaves</tissue>
    </source>
</reference>
<protein>
    <submittedName>
        <fullName evidence="1">Uncharacterized protein</fullName>
    </submittedName>
</protein>
<keyword evidence="2" id="KW-1185">Reference proteome</keyword>
<proteinExistence type="predicted"/>
<name>A0ACB9AVD3_9ASTR</name>
<sequence length="182" mass="19780">MKEAWKDVIGMEWEEDEVTAAGYDRQAVADHAENLATKIRKNLTSSLKSLGVDILTGVGTVVVKYGKAGSSETLVTAKDIIIATGSVPFVPKGVEVDGKTVITSDHALKLETVPEWIVIVGSGYIGLEFNAVAVFATPLCGKKYAYVLVLHCIIHLLFNTFEFFHANDITQVAKLEVIERLS</sequence>
<comment type="caution">
    <text evidence="1">The sequence shown here is derived from an EMBL/GenBank/DDBJ whole genome shotgun (WGS) entry which is preliminary data.</text>
</comment>
<organism evidence="1 2">
    <name type="scientific">Smallanthus sonchifolius</name>
    <dbReference type="NCBI Taxonomy" id="185202"/>
    <lineage>
        <taxon>Eukaryota</taxon>
        <taxon>Viridiplantae</taxon>
        <taxon>Streptophyta</taxon>
        <taxon>Embryophyta</taxon>
        <taxon>Tracheophyta</taxon>
        <taxon>Spermatophyta</taxon>
        <taxon>Magnoliopsida</taxon>
        <taxon>eudicotyledons</taxon>
        <taxon>Gunneridae</taxon>
        <taxon>Pentapetalae</taxon>
        <taxon>asterids</taxon>
        <taxon>campanulids</taxon>
        <taxon>Asterales</taxon>
        <taxon>Asteraceae</taxon>
        <taxon>Asteroideae</taxon>
        <taxon>Heliantheae alliance</taxon>
        <taxon>Millerieae</taxon>
        <taxon>Smallanthus</taxon>
    </lineage>
</organism>